<keyword evidence="4" id="KW-0004">4Fe-4S</keyword>
<evidence type="ECO:0000313" key="12">
    <source>
        <dbReference type="Proteomes" id="UP000427906"/>
    </source>
</evidence>
<dbReference type="InterPro" id="IPR034457">
    <property type="entry name" value="Organic_radical-activating"/>
</dbReference>
<dbReference type="SFLD" id="SFLDG01094">
    <property type="entry name" value="Uncharacterised_Radical_SAM_Su"/>
    <property type="match status" value="1"/>
</dbReference>
<protein>
    <submittedName>
        <fullName evidence="11">Anaerobic ribonucleoside-triphosphate reductase activating protein</fullName>
    </submittedName>
</protein>
<dbReference type="AlphaFoldDB" id="A0A5K7YZK4"/>
<dbReference type="InterPro" id="IPR058240">
    <property type="entry name" value="rSAM_sf"/>
</dbReference>
<dbReference type="SUPFAM" id="SSF102114">
    <property type="entry name" value="Radical SAM enzymes"/>
    <property type="match status" value="1"/>
</dbReference>
<dbReference type="Pfam" id="PF04055">
    <property type="entry name" value="Radical_SAM"/>
    <property type="match status" value="1"/>
</dbReference>
<dbReference type="RefSeq" id="WP_167527977.1">
    <property type="nucleotide sequence ID" value="NZ_AP021874.1"/>
</dbReference>
<dbReference type="InterPro" id="IPR012840">
    <property type="entry name" value="NrdG2"/>
</dbReference>
<evidence type="ECO:0000256" key="8">
    <source>
        <dbReference type="ARBA" id="ARBA00023004"/>
    </source>
</evidence>
<dbReference type="InterPro" id="IPR001989">
    <property type="entry name" value="Radical_activat_CS"/>
</dbReference>
<keyword evidence="9" id="KW-0411">Iron-sulfur</keyword>
<dbReference type="GO" id="GO:0051539">
    <property type="term" value="F:4 iron, 4 sulfur cluster binding"/>
    <property type="evidence" value="ECO:0007669"/>
    <property type="project" value="UniProtKB-KW"/>
</dbReference>
<comment type="cofactor">
    <cofactor evidence="1">
        <name>[4Fe-4S] cluster</name>
        <dbReference type="ChEBI" id="CHEBI:49883"/>
    </cofactor>
</comment>
<dbReference type="CDD" id="cd01335">
    <property type="entry name" value="Radical_SAM"/>
    <property type="match status" value="1"/>
</dbReference>
<dbReference type="GO" id="GO:0046872">
    <property type="term" value="F:metal ion binding"/>
    <property type="evidence" value="ECO:0007669"/>
    <property type="project" value="UniProtKB-KW"/>
</dbReference>
<dbReference type="NCBIfam" id="TIGR02495">
    <property type="entry name" value="NrdG2"/>
    <property type="match status" value="1"/>
</dbReference>
<keyword evidence="12" id="KW-1185">Reference proteome</keyword>
<proteinExistence type="inferred from homology"/>
<evidence type="ECO:0000256" key="3">
    <source>
        <dbReference type="ARBA" id="ARBA00011245"/>
    </source>
</evidence>
<dbReference type="PROSITE" id="PS01087">
    <property type="entry name" value="RADICAL_ACTIVATING"/>
    <property type="match status" value="1"/>
</dbReference>
<dbReference type="KEGG" id="dalk:DSCA_56140"/>
<dbReference type="EMBL" id="AP021874">
    <property type="protein sequence ID" value="BBO71684.1"/>
    <property type="molecule type" value="Genomic_DNA"/>
</dbReference>
<feature type="domain" description="Radical SAM core" evidence="10">
    <location>
        <begin position="13"/>
        <end position="231"/>
    </location>
</feature>
<dbReference type="PROSITE" id="PS51918">
    <property type="entry name" value="RADICAL_SAM"/>
    <property type="match status" value="1"/>
</dbReference>
<comment type="similarity">
    <text evidence="2">Belongs to the organic radical-activating enzymes family.</text>
</comment>
<dbReference type="GO" id="GO:0016491">
    <property type="term" value="F:oxidoreductase activity"/>
    <property type="evidence" value="ECO:0007669"/>
    <property type="project" value="UniProtKB-KW"/>
</dbReference>
<dbReference type="InterPro" id="IPR013785">
    <property type="entry name" value="Aldolase_TIM"/>
</dbReference>
<evidence type="ECO:0000256" key="4">
    <source>
        <dbReference type="ARBA" id="ARBA00022485"/>
    </source>
</evidence>
<dbReference type="PANTHER" id="PTHR30352:SF13">
    <property type="entry name" value="GLYCYL-RADICAL ENZYME ACTIVATING ENZYME YJJW-RELATED"/>
    <property type="match status" value="1"/>
</dbReference>
<organism evidence="11 12">
    <name type="scientific">Desulfosarcina alkanivorans</name>
    <dbReference type="NCBI Taxonomy" id="571177"/>
    <lineage>
        <taxon>Bacteria</taxon>
        <taxon>Pseudomonadati</taxon>
        <taxon>Thermodesulfobacteriota</taxon>
        <taxon>Desulfobacteria</taxon>
        <taxon>Desulfobacterales</taxon>
        <taxon>Desulfosarcinaceae</taxon>
        <taxon>Desulfosarcina</taxon>
    </lineage>
</organism>
<evidence type="ECO:0000256" key="7">
    <source>
        <dbReference type="ARBA" id="ARBA00023002"/>
    </source>
</evidence>
<evidence type="ECO:0000256" key="2">
    <source>
        <dbReference type="ARBA" id="ARBA00009777"/>
    </source>
</evidence>
<keyword evidence="5" id="KW-0949">S-adenosyl-L-methionine</keyword>
<keyword evidence="6" id="KW-0479">Metal-binding</keyword>
<evidence type="ECO:0000256" key="5">
    <source>
        <dbReference type="ARBA" id="ARBA00022691"/>
    </source>
</evidence>
<reference evidence="11 12" key="1">
    <citation type="submission" date="2019-11" db="EMBL/GenBank/DDBJ databases">
        <title>Comparative genomics of hydrocarbon-degrading Desulfosarcina strains.</title>
        <authorList>
            <person name="Watanabe M."/>
            <person name="Kojima H."/>
            <person name="Fukui M."/>
        </authorList>
    </citation>
    <scope>NUCLEOTIDE SEQUENCE [LARGE SCALE GENOMIC DNA]</scope>
    <source>
        <strain evidence="11 12">PL12</strain>
    </source>
</reference>
<keyword evidence="8" id="KW-0408">Iron</keyword>
<evidence type="ECO:0000256" key="6">
    <source>
        <dbReference type="ARBA" id="ARBA00022723"/>
    </source>
</evidence>
<dbReference type="Proteomes" id="UP000427906">
    <property type="component" value="Chromosome"/>
</dbReference>
<evidence type="ECO:0000256" key="9">
    <source>
        <dbReference type="ARBA" id="ARBA00023014"/>
    </source>
</evidence>
<name>A0A5K7YZK4_9BACT</name>
<evidence type="ECO:0000256" key="1">
    <source>
        <dbReference type="ARBA" id="ARBA00001966"/>
    </source>
</evidence>
<sequence>MIIAGLQKNSFIDFPGKISCVLFTTGCNFVCPYCHNADLARGEYPARFQSTEVIAFLKSRRGMLDGVAITGGEPTLADGIVDLCRAVKSLGYPVKLDTNGSRPGVLRKLLDQQLVDFVAMDIKAPLDSYGPFCPDPKIRERLTATIRLIMESAPDYEFRTTCAKPFVDQVCVERIAKTIEGAARYVLQPFNRRAECLDPAFNRHQDPTIFPDEMQRLKQLAAPFVGHCMIR</sequence>
<dbReference type="InterPro" id="IPR007197">
    <property type="entry name" value="rSAM"/>
</dbReference>
<accession>A0A5K7YZK4</accession>
<comment type="subunit">
    <text evidence="3">Monomer.</text>
</comment>
<evidence type="ECO:0000313" key="11">
    <source>
        <dbReference type="EMBL" id="BBO71684.1"/>
    </source>
</evidence>
<keyword evidence="7" id="KW-0560">Oxidoreductase</keyword>
<evidence type="ECO:0000259" key="10">
    <source>
        <dbReference type="PROSITE" id="PS51918"/>
    </source>
</evidence>
<dbReference type="PANTHER" id="PTHR30352">
    <property type="entry name" value="PYRUVATE FORMATE-LYASE-ACTIVATING ENZYME"/>
    <property type="match status" value="1"/>
</dbReference>
<dbReference type="SFLD" id="SFLDS00029">
    <property type="entry name" value="Radical_SAM"/>
    <property type="match status" value="1"/>
</dbReference>
<gene>
    <name evidence="11" type="ORF">DSCA_56140</name>
</gene>
<dbReference type="Gene3D" id="3.20.20.70">
    <property type="entry name" value="Aldolase class I"/>
    <property type="match status" value="1"/>
</dbReference>